<sequence length="234" mass="23710">MSPVISSRFLALSGLAALALAASLGAAAAQPLTVVELFTSQGCSSCPPANANLIKVKDRPGVLALSFNVTYWDYLGWKDTFGKQEFTQRQVSYERPLGHDGPFTPQVVVNGHADVVGAAPGQIEHLIAATGKTGGPSLSLEGGKVAIGAGSAPGGHADVWLVRYTKGVVEVPVARGENTGRTLPHANVVHALTKLGSWTGEAKAFGLPAASGGLSTAVLVQSPGGGPILAAAAN</sequence>
<keyword evidence="1" id="KW-0732">Signal</keyword>
<proteinExistence type="predicted"/>
<gene>
    <name evidence="2" type="ORF">O7A60_25520</name>
</gene>
<feature type="signal peptide" evidence="1">
    <location>
        <begin position="1"/>
        <end position="28"/>
    </location>
</feature>
<accession>A0ABU8L292</accession>
<dbReference type="RefSeq" id="WP_337108532.1">
    <property type="nucleotide sequence ID" value="NZ_JAPYKS010000023.1"/>
</dbReference>
<dbReference type="SUPFAM" id="SSF52833">
    <property type="entry name" value="Thioredoxin-like"/>
    <property type="match status" value="1"/>
</dbReference>
<dbReference type="PANTHER" id="PTHR36057:SF1">
    <property type="entry name" value="LIPOPROTEIN LIPID ATTACHMENT SITE-LIKE PROTEIN, PUTATIVE (DUF1223)-RELATED"/>
    <property type="match status" value="1"/>
</dbReference>
<reference evidence="2 3" key="1">
    <citation type="submission" date="2022-12" db="EMBL/GenBank/DDBJ databases">
        <authorList>
            <person name="Muema E."/>
        </authorList>
    </citation>
    <scope>NUCLEOTIDE SEQUENCE [LARGE SCALE GENOMIC DNA]</scope>
    <source>
        <strain evidence="3">1326</strain>
    </source>
</reference>
<protein>
    <submittedName>
        <fullName evidence="2">DUF1223 domain-containing protein</fullName>
    </submittedName>
</protein>
<dbReference type="PANTHER" id="PTHR36057">
    <property type="match status" value="1"/>
</dbReference>
<dbReference type="InterPro" id="IPR036249">
    <property type="entry name" value="Thioredoxin-like_sf"/>
</dbReference>
<evidence type="ECO:0000313" key="2">
    <source>
        <dbReference type="EMBL" id="MEI9412093.1"/>
    </source>
</evidence>
<keyword evidence="3" id="KW-1185">Reference proteome</keyword>
<comment type="caution">
    <text evidence="2">The sequence shown here is derived from an EMBL/GenBank/DDBJ whole genome shotgun (WGS) entry which is preliminary data.</text>
</comment>
<evidence type="ECO:0000256" key="1">
    <source>
        <dbReference type="SAM" id="SignalP"/>
    </source>
</evidence>
<dbReference type="Pfam" id="PF06764">
    <property type="entry name" value="DUF1223"/>
    <property type="match status" value="1"/>
</dbReference>
<dbReference type="EMBL" id="JAPYKS010000023">
    <property type="protein sequence ID" value="MEI9412093.1"/>
    <property type="molecule type" value="Genomic_DNA"/>
</dbReference>
<feature type="chain" id="PRO_5045058576" evidence="1">
    <location>
        <begin position="29"/>
        <end position="234"/>
    </location>
</feature>
<evidence type="ECO:0000313" key="3">
    <source>
        <dbReference type="Proteomes" id="UP001387293"/>
    </source>
</evidence>
<name>A0ABU8L292_9HYPH</name>
<dbReference type="Proteomes" id="UP001387293">
    <property type="component" value="Unassembled WGS sequence"/>
</dbReference>
<organism evidence="2 3">
    <name type="scientific">Mesorhizobium salmacidum</name>
    <dbReference type="NCBI Taxonomy" id="3015171"/>
    <lineage>
        <taxon>Bacteria</taxon>
        <taxon>Pseudomonadati</taxon>
        <taxon>Pseudomonadota</taxon>
        <taxon>Alphaproteobacteria</taxon>
        <taxon>Hyphomicrobiales</taxon>
        <taxon>Phyllobacteriaceae</taxon>
        <taxon>Mesorhizobium</taxon>
    </lineage>
</organism>
<dbReference type="InterPro" id="IPR010634">
    <property type="entry name" value="DUF1223"/>
</dbReference>